<dbReference type="EMBL" id="MZMZ02001792">
    <property type="protein sequence ID" value="RQM28352.1"/>
    <property type="molecule type" value="Genomic_DNA"/>
</dbReference>
<organism evidence="1 2">
    <name type="scientific">Aphanomyces astaci</name>
    <name type="common">Crayfish plague agent</name>
    <dbReference type="NCBI Taxonomy" id="112090"/>
    <lineage>
        <taxon>Eukaryota</taxon>
        <taxon>Sar</taxon>
        <taxon>Stramenopiles</taxon>
        <taxon>Oomycota</taxon>
        <taxon>Saprolegniomycetes</taxon>
        <taxon>Saprolegniales</taxon>
        <taxon>Verrucalvaceae</taxon>
        <taxon>Aphanomyces</taxon>
    </lineage>
</organism>
<sequence>MCIYLPSDDQIMDIFTKTSADGWIIVRRSGSLERELVAFMDAKTVESVSDLSNTMNTLIHTSFDTIFM</sequence>
<dbReference type="VEuPathDB" id="FungiDB:H257_06768"/>
<dbReference type="Proteomes" id="UP000284702">
    <property type="component" value="Unassembled WGS sequence"/>
</dbReference>
<evidence type="ECO:0000313" key="1">
    <source>
        <dbReference type="EMBL" id="RQM28352.1"/>
    </source>
</evidence>
<accession>A0A3R7YFR5</accession>
<protein>
    <submittedName>
        <fullName evidence="1">Uncharacterized protein</fullName>
    </submittedName>
</protein>
<name>A0A3R7YFR5_APHAT</name>
<keyword evidence="2" id="KW-1185">Reference proteome</keyword>
<proteinExistence type="predicted"/>
<evidence type="ECO:0000313" key="2">
    <source>
        <dbReference type="Proteomes" id="UP000284702"/>
    </source>
</evidence>
<comment type="caution">
    <text evidence="1">The sequence shown here is derived from an EMBL/GenBank/DDBJ whole genome shotgun (WGS) entry which is preliminary data.</text>
</comment>
<reference evidence="1" key="1">
    <citation type="submission" date="2018-07" db="EMBL/GenBank/DDBJ databases">
        <title>Annotation of Aphanomyces astaci genome assembly.</title>
        <authorList>
            <person name="Studholme D.J."/>
        </authorList>
    </citation>
    <scope>NUCLEOTIDE SEQUENCE [LARGE SCALE GENOMIC DNA]</scope>
    <source>
        <strain evidence="1">Pc</strain>
    </source>
</reference>
<dbReference type="AlphaFoldDB" id="A0A3R7YFR5"/>
<gene>
    <name evidence="1" type="ORF">B5M09_006210</name>
</gene>